<dbReference type="STRING" id="195883.A0A482XC58"/>
<dbReference type="EMBL" id="QKKF02012640">
    <property type="protein sequence ID" value="RZF43555.1"/>
    <property type="molecule type" value="Genomic_DNA"/>
</dbReference>
<dbReference type="AlphaFoldDB" id="A0A482XC58"/>
<reference evidence="6 7" key="1">
    <citation type="journal article" date="2017" name="Gigascience">
        <title>Genome sequence of the small brown planthopper, Laodelphax striatellus.</title>
        <authorList>
            <person name="Zhu J."/>
            <person name="Jiang F."/>
            <person name="Wang X."/>
            <person name="Yang P."/>
            <person name="Bao Y."/>
            <person name="Zhao W."/>
            <person name="Wang W."/>
            <person name="Lu H."/>
            <person name="Wang Q."/>
            <person name="Cui N."/>
            <person name="Li J."/>
            <person name="Chen X."/>
            <person name="Luo L."/>
            <person name="Yu J."/>
            <person name="Kang L."/>
            <person name="Cui F."/>
        </authorList>
    </citation>
    <scope>NUCLEOTIDE SEQUENCE [LARGE SCALE GENOMIC DNA]</scope>
    <source>
        <strain evidence="6">Lst14</strain>
    </source>
</reference>
<accession>A0A482XC58</accession>
<gene>
    <name evidence="6" type="ORF">LSTR_LSTR012835</name>
</gene>
<dbReference type="GO" id="GO:0003700">
    <property type="term" value="F:DNA-binding transcription factor activity"/>
    <property type="evidence" value="ECO:0007669"/>
    <property type="project" value="InterPro"/>
</dbReference>
<comment type="caution">
    <text evidence="6">The sequence shown here is derived from an EMBL/GenBank/DDBJ whole genome shotgun (WGS) entry which is preliminary data.</text>
</comment>
<dbReference type="InterPro" id="IPR051027">
    <property type="entry name" value="bZIP_transcription_factors"/>
</dbReference>
<evidence type="ECO:0000259" key="5">
    <source>
        <dbReference type="PROSITE" id="PS50217"/>
    </source>
</evidence>
<evidence type="ECO:0000256" key="4">
    <source>
        <dbReference type="ARBA" id="ARBA00023242"/>
    </source>
</evidence>
<evidence type="ECO:0000256" key="3">
    <source>
        <dbReference type="ARBA" id="ARBA00023163"/>
    </source>
</evidence>
<dbReference type="FunCoup" id="A0A482XC58">
    <property type="interactions" value="1227"/>
</dbReference>
<dbReference type="SUPFAM" id="SSF57959">
    <property type="entry name" value="Leucine zipper domain"/>
    <property type="match status" value="1"/>
</dbReference>
<sequence>MKFIWKISMDQVSSDKCDGAHPRRHEMILNITPKTSSICTDQTPTPTRLIRKCEEVGLFQDLQNVNPFEETFRKAVEAVRTGSTPLHVSNLSVPSNNADDTLHTPNLFPNVPENELPCSRRDEIVLNDKVCDTPEEVHLTCDEDDNNTDLQPRSPCANLINVLETCPTTGGSNAPHLTAASALNNQNSVQILLCTANGSEPLNVLPVETVDLTSVRGNSIHLPLASRQELQNGDQSFSQLTTQIISQEEIPSVKNKLKQSLLKNSHCTKNQDEPNNNDKQLLSSISKSTTASKVLIPPLSKTPLLPLKRKLQPESIPVEDVDIPDDKKDKLEKNRASAMRCRAKRKKMMEELQFRCNSLETVNSKLNSVISNLRAEIAQLQTLLLAHRNCPVTDAMVQEGKVEKSEQVITFSLPSVTPPDEKSQVPLEKSKLTIRMVDGTTNKVHRHLGNNSSRIIPSSAVPLLKTDPVKTVLILPKASPTNCIGGSKSVATNVIQVNPNITARNNVR</sequence>
<name>A0A482XC58_LAOST</name>
<evidence type="ECO:0000256" key="1">
    <source>
        <dbReference type="ARBA" id="ARBA00004123"/>
    </source>
</evidence>
<dbReference type="GO" id="GO:0005634">
    <property type="term" value="C:nucleus"/>
    <property type="evidence" value="ECO:0007669"/>
    <property type="project" value="UniProtKB-SubCell"/>
</dbReference>
<feature type="domain" description="BZIP" evidence="5">
    <location>
        <begin position="324"/>
        <end position="387"/>
    </location>
</feature>
<keyword evidence="2" id="KW-0805">Transcription regulation</keyword>
<dbReference type="OrthoDB" id="295274at2759"/>
<evidence type="ECO:0000313" key="7">
    <source>
        <dbReference type="Proteomes" id="UP000291343"/>
    </source>
</evidence>
<dbReference type="SMART" id="SM00338">
    <property type="entry name" value="BRLZ"/>
    <property type="match status" value="1"/>
</dbReference>
<dbReference type="InParanoid" id="A0A482XC58"/>
<organism evidence="6 7">
    <name type="scientific">Laodelphax striatellus</name>
    <name type="common">Small brown planthopper</name>
    <name type="synonym">Delphax striatella</name>
    <dbReference type="NCBI Taxonomy" id="195883"/>
    <lineage>
        <taxon>Eukaryota</taxon>
        <taxon>Metazoa</taxon>
        <taxon>Ecdysozoa</taxon>
        <taxon>Arthropoda</taxon>
        <taxon>Hexapoda</taxon>
        <taxon>Insecta</taxon>
        <taxon>Pterygota</taxon>
        <taxon>Neoptera</taxon>
        <taxon>Paraneoptera</taxon>
        <taxon>Hemiptera</taxon>
        <taxon>Auchenorrhyncha</taxon>
        <taxon>Fulgoroidea</taxon>
        <taxon>Delphacidae</taxon>
        <taxon>Criomorphinae</taxon>
        <taxon>Laodelphax</taxon>
    </lineage>
</organism>
<protein>
    <recommendedName>
        <fullName evidence="5">BZIP domain-containing protein</fullName>
    </recommendedName>
</protein>
<dbReference type="PROSITE" id="PS00036">
    <property type="entry name" value="BZIP_BASIC"/>
    <property type="match status" value="1"/>
</dbReference>
<dbReference type="Pfam" id="PF00170">
    <property type="entry name" value="bZIP_1"/>
    <property type="match status" value="1"/>
</dbReference>
<dbReference type="InterPro" id="IPR046347">
    <property type="entry name" value="bZIP_sf"/>
</dbReference>
<evidence type="ECO:0000313" key="6">
    <source>
        <dbReference type="EMBL" id="RZF43555.1"/>
    </source>
</evidence>
<keyword evidence="3" id="KW-0804">Transcription</keyword>
<comment type="subcellular location">
    <subcellularLocation>
        <location evidence="1">Nucleus</location>
    </subcellularLocation>
</comment>
<dbReference type="Proteomes" id="UP000291343">
    <property type="component" value="Unassembled WGS sequence"/>
</dbReference>
<dbReference type="Gene3D" id="1.20.5.170">
    <property type="match status" value="1"/>
</dbReference>
<proteinExistence type="predicted"/>
<keyword evidence="4" id="KW-0539">Nucleus</keyword>
<evidence type="ECO:0000256" key="2">
    <source>
        <dbReference type="ARBA" id="ARBA00023015"/>
    </source>
</evidence>
<dbReference type="SMR" id="A0A482XC58"/>
<keyword evidence="7" id="KW-1185">Reference proteome</keyword>
<dbReference type="PROSITE" id="PS50217">
    <property type="entry name" value="BZIP"/>
    <property type="match status" value="1"/>
</dbReference>
<dbReference type="CDD" id="cd14687">
    <property type="entry name" value="bZIP_ATF2"/>
    <property type="match status" value="1"/>
</dbReference>
<dbReference type="InterPro" id="IPR004827">
    <property type="entry name" value="bZIP"/>
</dbReference>
<dbReference type="PANTHER" id="PTHR19304">
    <property type="entry name" value="CYCLIC-AMP RESPONSE ELEMENT BINDING PROTEIN"/>
    <property type="match status" value="1"/>
</dbReference>